<proteinExistence type="predicted"/>
<gene>
    <name evidence="1" type="ORF">EVB03_06845</name>
</gene>
<dbReference type="Gene3D" id="3.40.50.12580">
    <property type="match status" value="1"/>
</dbReference>
<name>A0A520MEH0_9GAMM</name>
<dbReference type="Proteomes" id="UP000315889">
    <property type="component" value="Unassembled WGS sequence"/>
</dbReference>
<sequence>MDVMLVSRRGAMFKYFLLISARLDLDTKVFDFSLKPFLWPKKLDLNDDEISQGIAFHLERKKAKHNFPNWVWPLLESYYRFKFKNIFRRFSKLIEHYDPSCIGIFNGHRLPEQALKNIAAKLSIPIIHFENGLLPNTTTFDPKGINAGNSIPREEEFYRNYLYSATPENPMERKLVQRKFHRFKRTHSLASKFHQYLPEKFIFVPFQVHFDSQILCNSPHIKTMRELYEWVEFAALNCDDPSLKFVIKEHPSDPHRYDDLYKKSQRIMFSNRDTSELIKKSEAVVTINSSVGMESLFLNKRVIVLGMACYAIDGITKTVTSKTQLITELNNIESWQCDLPLTEKFIAYLRNEYCIPQTWYSPNEEHISEIQRRFKAIIDNTSVTKFKDENFPAVAH</sequence>
<protein>
    <recommendedName>
        <fullName evidence="3">Capsular biosynthesis protein</fullName>
    </recommendedName>
</protein>
<dbReference type="EMBL" id="SHBP01000009">
    <property type="protein sequence ID" value="RZO19618.1"/>
    <property type="molecule type" value="Genomic_DNA"/>
</dbReference>
<evidence type="ECO:0000313" key="1">
    <source>
        <dbReference type="EMBL" id="RZO19618.1"/>
    </source>
</evidence>
<organism evidence="1 2">
    <name type="scientific">SAR92 clade bacterium</name>
    <dbReference type="NCBI Taxonomy" id="2315479"/>
    <lineage>
        <taxon>Bacteria</taxon>
        <taxon>Pseudomonadati</taxon>
        <taxon>Pseudomonadota</taxon>
        <taxon>Gammaproteobacteria</taxon>
        <taxon>Cellvibrionales</taxon>
        <taxon>Porticoccaceae</taxon>
        <taxon>SAR92 clade</taxon>
    </lineage>
</organism>
<accession>A0A520MEH0</accession>
<comment type="caution">
    <text evidence="1">The sequence shown here is derived from an EMBL/GenBank/DDBJ whole genome shotgun (WGS) entry which is preliminary data.</text>
</comment>
<evidence type="ECO:0008006" key="3">
    <source>
        <dbReference type="Google" id="ProtNLM"/>
    </source>
</evidence>
<dbReference type="GO" id="GO:0015774">
    <property type="term" value="P:polysaccharide transport"/>
    <property type="evidence" value="ECO:0007669"/>
    <property type="project" value="InterPro"/>
</dbReference>
<dbReference type="InterPro" id="IPR043148">
    <property type="entry name" value="TagF_C"/>
</dbReference>
<dbReference type="SUPFAM" id="SSF53756">
    <property type="entry name" value="UDP-Glycosyltransferase/glycogen phosphorylase"/>
    <property type="match status" value="1"/>
</dbReference>
<reference evidence="1 2" key="1">
    <citation type="submission" date="2019-02" db="EMBL/GenBank/DDBJ databases">
        <title>Prokaryotic population dynamics and viral predation in marine succession experiment using metagenomics: the confinement effect.</title>
        <authorList>
            <person name="Haro-Moreno J.M."/>
            <person name="Rodriguez-Valera F."/>
            <person name="Lopez-Perez M."/>
        </authorList>
    </citation>
    <scope>NUCLEOTIDE SEQUENCE [LARGE SCALE GENOMIC DNA]</scope>
    <source>
        <strain evidence="1">MED-G170</strain>
    </source>
</reference>
<dbReference type="GO" id="GO:0000271">
    <property type="term" value="P:polysaccharide biosynthetic process"/>
    <property type="evidence" value="ECO:0007669"/>
    <property type="project" value="InterPro"/>
</dbReference>
<dbReference type="InterPro" id="IPR007833">
    <property type="entry name" value="Capsule_polysaccharide_synth"/>
</dbReference>
<dbReference type="CDD" id="cd16438">
    <property type="entry name" value="beta_Kdo_transferase_KpsS_like"/>
    <property type="match status" value="1"/>
</dbReference>
<dbReference type="AlphaFoldDB" id="A0A520MEH0"/>
<evidence type="ECO:0000313" key="2">
    <source>
        <dbReference type="Proteomes" id="UP000315889"/>
    </source>
</evidence>
<dbReference type="Pfam" id="PF05159">
    <property type="entry name" value="Capsule_synth"/>
    <property type="match status" value="1"/>
</dbReference>